<dbReference type="AlphaFoldDB" id="A0A941EG44"/>
<comment type="caution">
    <text evidence="1">The sequence shown here is derived from an EMBL/GenBank/DDBJ whole genome shotgun (WGS) entry which is preliminary data.</text>
</comment>
<dbReference type="RefSeq" id="WP_212521093.1">
    <property type="nucleotide sequence ID" value="NZ_JAGSOH010000108.1"/>
</dbReference>
<dbReference type="InterPro" id="IPR010179">
    <property type="entry name" value="CRISPR-assoc_prot_Cse3"/>
</dbReference>
<sequence>MPAVTFVACQSVLELDLGHVTAQRAVLDPQFLHKMVMSGFYGWVAEGEPNPRAQLRVLHAARADLGDDLLTIVTQSRVQPDWDRLARAALRTRPRTLKVELQIETGRRYAFQTIVHPTRDSGPQRRRRDLTDPKDVLAWFLDRLQPEGEPPFSADGRRVRRIGADAQTEHLEVRVLPAVQEMRDRPRQRLTRSEIAGELTVTDPAAFADVLQSGLGRSRSLGCGLVLVEPLD</sequence>
<dbReference type="EMBL" id="JAGSOH010000108">
    <property type="protein sequence ID" value="MBR7829960.1"/>
    <property type="molecule type" value="Genomic_DNA"/>
</dbReference>
<keyword evidence="2" id="KW-1185">Reference proteome</keyword>
<evidence type="ECO:0000313" key="1">
    <source>
        <dbReference type="EMBL" id="MBR7829960.1"/>
    </source>
</evidence>
<evidence type="ECO:0000313" key="2">
    <source>
        <dbReference type="Proteomes" id="UP000676325"/>
    </source>
</evidence>
<gene>
    <name evidence="1" type="primary">cas6e</name>
    <name evidence="1" type="ORF">KDK95_26900</name>
</gene>
<proteinExistence type="predicted"/>
<reference evidence="1" key="1">
    <citation type="submission" date="2021-04" db="EMBL/GenBank/DDBJ databases">
        <title>Genome based classification of Actinospica acidithermotolerans sp. nov., an actinobacterium isolated from an Indonesian hot spring.</title>
        <authorList>
            <person name="Kusuma A.B."/>
            <person name="Putra K.E."/>
            <person name="Nafisah S."/>
            <person name="Loh J."/>
            <person name="Nouioui I."/>
            <person name="Goodfellow M."/>
        </authorList>
    </citation>
    <scope>NUCLEOTIDE SEQUENCE</scope>
    <source>
        <strain evidence="1">MGRD01-02</strain>
    </source>
</reference>
<dbReference type="Proteomes" id="UP000676325">
    <property type="component" value="Unassembled WGS sequence"/>
</dbReference>
<dbReference type="Gene3D" id="3.30.70.1210">
    <property type="entry name" value="Crispr-associated protein, domain 2"/>
    <property type="match status" value="1"/>
</dbReference>
<dbReference type="SMART" id="SM01101">
    <property type="entry name" value="CRISPR_assoc"/>
    <property type="match status" value="1"/>
</dbReference>
<name>A0A941EG44_9ACTN</name>
<dbReference type="SUPFAM" id="SSF117987">
    <property type="entry name" value="CRISPR-associated protein"/>
    <property type="match status" value="2"/>
</dbReference>
<accession>A0A941EG44</accession>
<protein>
    <submittedName>
        <fullName evidence="1">Type I-E CRISPR-associated protein Cas6/Cse3/CasE</fullName>
    </submittedName>
</protein>
<dbReference type="Pfam" id="PF08798">
    <property type="entry name" value="CRISPR_assoc"/>
    <property type="match status" value="1"/>
</dbReference>
<organism evidence="1 2">
    <name type="scientific">Actinospica acidithermotolerans</name>
    <dbReference type="NCBI Taxonomy" id="2828514"/>
    <lineage>
        <taxon>Bacteria</taxon>
        <taxon>Bacillati</taxon>
        <taxon>Actinomycetota</taxon>
        <taxon>Actinomycetes</taxon>
        <taxon>Catenulisporales</taxon>
        <taxon>Actinospicaceae</taxon>
        <taxon>Actinospica</taxon>
    </lineage>
</organism>
<dbReference type="Gene3D" id="3.30.70.1200">
    <property type="entry name" value="Crispr-associated protein, domain 1"/>
    <property type="match status" value="1"/>
</dbReference>
<dbReference type="NCBIfam" id="TIGR01907">
    <property type="entry name" value="casE_Cse3"/>
    <property type="match status" value="1"/>
</dbReference>